<dbReference type="SUPFAM" id="SSF103473">
    <property type="entry name" value="MFS general substrate transporter"/>
    <property type="match status" value="1"/>
</dbReference>
<dbReference type="PANTHER" id="PTHR42910">
    <property type="entry name" value="TRANSPORTER SCO4007-RELATED"/>
    <property type="match status" value="1"/>
</dbReference>
<feature type="transmembrane region" description="Helical" evidence="4">
    <location>
        <begin position="266"/>
        <end position="283"/>
    </location>
</feature>
<dbReference type="GO" id="GO:0022857">
    <property type="term" value="F:transmembrane transporter activity"/>
    <property type="evidence" value="ECO:0007669"/>
    <property type="project" value="InterPro"/>
</dbReference>
<evidence type="ECO:0000256" key="2">
    <source>
        <dbReference type="ARBA" id="ARBA00022989"/>
    </source>
</evidence>
<feature type="transmembrane region" description="Helical" evidence="4">
    <location>
        <begin position="236"/>
        <end position="254"/>
    </location>
</feature>
<dbReference type="Pfam" id="PF07690">
    <property type="entry name" value="MFS_1"/>
    <property type="match status" value="1"/>
</dbReference>
<keyword evidence="3 4" id="KW-0472">Membrane</keyword>
<dbReference type="OrthoDB" id="9815356at2"/>
<evidence type="ECO:0000256" key="3">
    <source>
        <dbReference type="ARBA" id="ARBA00023136"/>
    </source>
</evidence>
<dbReference type="InterPro" id="IPR020846">
    <property type="entry name" value="MFS_dom"/>
</dbReference>
<keyword evidence="2 4" id="KW-1133">Transmembrane helix</keyword>
<dbReference type="PROSITE" id="PS50850">
    <property type="entry name" value="MFS"/>
    <property type="match status" value="1"/>
</dbReference>
<keyword evidence="1 4" id="KW-0812">Transmembrane</keyword>
<dbReference type="AlphaFoldDB" id="A0A2N5E985"/>
<feature type="transmembrane region" description="Helical" evidence="4">
    <location>
        <begin position="152"/>
        <end position="170"/>
    </location>
</feature>
<name>A0A2N5E985_9GAMM</name>
<dbReference type="InterPro" id="IPR036259">
    <property type="entry name" value="MFS_trans_sf"/>
</dbReference>
<feature type="domain" description="Major facilitator superfamily (MFS) profile" evidence="5">
    <location>
        <begin position="29"/>
        <end position="405"/>
    </location>
</feature>
<gene>
    <name evidence="6" type="ORF">CYR32_05585</name>
</gene>
<dbReference type="Gene3D" id="1.20.1250.20">
    <property type="entry name" value="MFS general substrate transporter like domains"/>
    <property type="match status" value="1"/>
</dbReference>
<accession>A0A2N5E985</accession>
<evidence type="ECO:0000259" key="5">
    <source>
        <dbReference type="PROSITE" id="PS50850"/>
    </source>
</evidence>
<feature type="transmembrane region" description="Helical" evidence="4">
    <location>
        <begin position="96"/>
        <end position="116"/>
    </location>
</feature>
<proteinExistence type="predicted"/>
<evidence type="ECO:0000313" key="6">
    <source>
        <dbReference type="EMBL" id="PLR38464.1"/>
    </source>
</evidence>
<dbReference type="PANTHER" id="PTHR42910:SF1">
    <property type="entry name" value="MAJOR FACILITATOR SUPERFAMILY (MFS) PROFILE DOMAIN-CONTAINING PROTEIN"/>
    <property type="match status" value="1"/>
</dbReference>
<dbReference type="Proteomes" id="UP000234503">
    <property type="component" value="Unassembled WGS sequence"/>
</dbReference>
<evidence type="ECO:0000256" key="4">
    <source>
        <dbReference type="SAM" id="Phobius"/>
    </source>
</evidence>
<feature type="transmembrane region" description="Helical" evidence="4">
    <location>
        <begin position="65"/>
        <end position="84"/>
    </location>
</feature>
<feature type="transmembrane region" description="Helical" evidence="4">
    <location>
        <begin position="182"/>
        <end position="199"/>
    </location>
</feature>
<feature type="transmembrane region" description="Helical" evidence="4">
    <location>
        <begin position="29"/>
        <end position="45"/>
    </location>
</feature>
<dbReference type="CDD" id="cd17324">
    <property type="entry name" value="MFS_NepI_like"/>
    <property type="match status" value="1"/>
</dbReference>
<comment type="caution">
    <text evidence="6">The sequence shown here is derived from an EMBL/GenBank/DDBJ whole genome shotgun (WGS) entry which is preliminary data.</text>
</comment>
<reference evidence="6 7" key="1">
    <citation type="submission" date="2017-12" db="EMBL/GenBank/DDBJ databases">
        <title>Characterization of six clinical isolates of Enterochimera gen. nov., a novel genus of the Yersiniaciae family and the three species Enterochimera arupensis sp. nov., Enterochimera coloradensis sp. nov, and Enterochimera californica sp. nov.</title>
        <authorList>
            <person name="Rossi A."/>
            <person name="Fisher M."/>
        </authorList>
    </citation>
    <scope>NUCLEOTIDE SEQUENCE [LARGE SCALE GENOMIC DNA]</scope>
    <source>
        <strain evidence="7">2016-Iso4</strain>
    </source>
</reference>
<dbReference type="InterPro" id="IPR011701">
    <property type="entry name" value="MFS"/>
</dbReference>
<evidence type="ECO:0000313" key="7">
    <source>
        <dbReference type="Proteomes" id="UP000234503"/>
    </source>
</evidence>
<keyword evidence="7" id="KW-1185">Reference proteome</keyword>
<feature type="transmembrane region" description="Helical" evidence="4">
    <location>
        <begin position="378"/>
        <end position="400"/>
    </location>
</feature>
<evidence type="ECO:0000256" key="1">
    <source>
        <dbReference type="ARBA" id="ARBA00022692"/>
    </source>
</evidence>
<protein>
    <submittedName>
        <fullName evidence="6">MFS transporter</fullName>
    </submittedName>
</protein>
<feature type="transmembrane region" description="Helical" evidence="4">
    <location>
        <begin position="349"/>
        <end position="372"/>
    </location>
</feature>
<organism evidence="6 7">
    <name type="scientific">Chimaeribacter coloradensis</name>
    <dbReference type="NCBI Taxonomy" id="2060068"/>
    <lineage>
        <taxon>Bacteria</taxon>
        <taxon>Pseudomonadati</taxon>
        <taxon>Pseudomonadota</taxon>
        <taxon>Gammaproteobacteria</taxon>
        <taxon>Enterobacterales</taxon>
        <taxon>Yersiniaceae</taxon>
        <taxon>Chimaeribacter</taxon>
    </lineage>
</organism>
<dbReference type="EMBL" id="PJZH01000003">
    <property type="protein sequence ID" value="PLR38464.1"/>
    <property type="molecule type" value="Genomic_DNA"/>
</dbReference>
<feature type="transmembrane region" description="Helical" evidence="4">
    <location>
        <begin position="122"/>
        <end position="145"/>
    </location>
</feature>
<sequence length="405" mass="42479">MTMDAKADTQAEAMEQIASAEAPVLTPRITLLFSLTSALAVANVYSAQPLLESMSVSLKVPPGTIGSVITATQAGYAAGLIFLVPLGDRVNRKTLVITHLLLSVLALTAAGLSQNLATLLCAMLFTGLMAVVVQLMVAWAAILAAPQRRGQVVGTVTSGIVLGILLARFISGTIADLAGWRVVYLTAAGLMLLIACLLGKVMPSTAPRRPTPTYLSLLLSVFRLFFTEPQLRKRGLFALLIFAAFSMLWTSMVMPLSAMSLSHTQIGLFGLAGIAGALAASRAGLWADGGRGQQATGTALAVLTLSWLPIAYTETSLLWLLIGIITLDFAVQTIHVTNQSILIAARPDAASRLVGAYMCFYSVGSALGAITATALYALWGWPSVCFAGALVSASAFLFWAGSRQS</sequence>